<proteinExistence type="predicted"/>
<evidence type="ECO:0000313" key="5">
    <source>
        <dbReference type="Proteomes" id="UP001549921"/>
    </source>
</evidence>
<gene>
    <name evidence="3" type="ORF">ABMA27_014666</name>
    <name evidence="2" type="ORF">ABMA28_014938</name>
</gene>
<organism evidence="2 5">
    <name type="scientific">Loxostege sticticalis</name>
    <name type="common">Beet webworm moth</name>
    <dbReference type="NCBI Taxonomy" id="481309"/>
    <lineage>
        <taxon>Eukaryota</taxon>
        <taxon>Metazoa</taxon>
        <taxon>Ecdysozoa</taxon>
        <taxon>Arthropoda</taxon>
        <taxon>Hexapoda</taxon>
        <taxon>Insecta</taxon>
        <taxon>Pterygota</taxon>
        <taxon>Neoptera</taxon>
        <taxon>Endopterygota</taxon>
        <taxon>Lepidoptera</taxon>
        <taxon>Glossata</taxon>
        <taxon>Ditrysia</taxon>
        <taxon>Pyraloidea</taxon>
        <taxon>Crambidae</taxon>
        <taxon>Pyraustinae</taxon>
        <taxon>Loxostege</taxon>
    </lineage>
</organism>
<evidence type="ECO:0000313" key="3">
    <source>
        <dbReference type="EMBL" id="KAL0893003.1"/>
    </source>
</evidence>
<dbReference type="AlphaFoldDB" id="A0ABD0TDQ2"/>
<keyword evidence="4" id="KW-1185">Reference proteome</keyword>
<dbReference type="Proteomes" id="UP001549920">
    <property type="component" value="Unassembled WGS sequence"/>
</dbReference>
<dbReference type="EMBL" id="JBEDNZ010000006">
    <property type="protein sequence ID" value="KAL0841196.1"/>
    <property type="molecule type" value="Genomic_DNA"/>
</dbReference>
<keyword evidence="1" id="KW-0812">Transmembrane</keyword>
<reference evidence="4 5" key="1">
    <citation type="submission" date="2024-06" db="EMBL/GenBank/DDBJ databases">
        <title>A chromosome-level genome assembly of beet webworm, Loxostege sticticalis.</title>
        <authorList>
            <person name="Zhang Y."/>
        </authorList>
    </citation>
    <scope>NUCLEOTIDE SEQUENCE [LARGE SCALE GENOMIC DNA]</scope>
    <source>
        <strain evidence="3">AQ026</strain>
        <strain evidence="2">AQ028</strain>
        <tissue evidence="2">Male pupae</tissue>
        <tissue evidence="3">Whole body</tissue>
    </source>
</reference>
<dbReference type="EMBL" id="JBEUOH010000006">
    <property type="protein sequence ID" value="KAL0893003.1"/>
    <property type="molecule type" value="Genomic_DNA"/>
</dbReference>
<evidence type="ECO:0000256" key="1">
    <source>
        <dbReference type="SAM" id="Phobius"/>
    </source>
</evidence>
<evidence type="ECO:0008006" key="6">
    <source>
        <dbReference type="Google" id="ProtNLM"/>
    </source>
</evidence>
<name>A0ABD0TDQ2_LOXSC</name>
<keyword evidence="1" id="KW-1133">Transmembrane helix</keyword>
<dbReference type="Proteomes" id="UP001549921">
    <property type="component" value="Unassembled WGS sequence"/>
</dbReference>
<comment type="caution">
    <text evidence="2">The sequence shown here is derived from an EMBL/GenBank/DDBJ whole genome shotgun (WGS) entry which is preliminary data.</text>
</comment>
<keyword evidence="1" id="KW-0472">Membrane</keyword>
<sequence length="80" mass="9484">MTYAFIIVVSVAITFKLLFLSFSMYFTLKNKESQVARMSGQRDETKKSMGVSWRQIHRMFIRKTLHFNSDVNKPNYNNKL</sequence>
<protein>
    <recommendedName>
        <fullName evidence="6">ATP synthase F0 subunit 8</fullName>
    </recommendedName>
</protein>
<evidence type="ECO:0000313" key="2">
    <source>
        <dbReference type="EMBL" id="KAL0841196.1"/>
    </source>
</evidence>
<feature type="transmembrane region" description="Helical" evidence="1">
    <location>
        <begin position="6"/>
        <end position="28"/>
    </location>
</feature>
<evidence type="ECO:0000313" key="4">
    <source>
        <dbReference type="Proteomes" id="UP001549920"/>
    </source>
</evidence>
<accession>A0ABD0TDQ2</accession>